<dbReference type="Proteomes" id="UP001150569">
    <property type="component" value="Unassembled WGS sequence"/>
</dbReference>
<feature type="compositionally biased region" description="Polar residues" evidence="1">
    <location>
        <begin position="1"/>
        <end position="20"/>
    </location>
</feature>
<gene>
    <name evidence="2" type="ORF">IWQ60_011449</name>
</gene>
<sequence>MTQFSAPQPSGSTGPGTQQPRAVPLMGETGHRRARSTETDDADAAGNAPPLVSGLTHQLTVDNGKAGTRGRANSLSAAAP</sequence>
<evidence type="ECO:0000313" key="2">
    <source>
        <dbReference type="EMBL" id="KAJ1908928.1"/>
    </source>
</evidence>
<name>A0A9W8DM98_9FUNG</name>
<dbReference type="AlphaFoldDB" id="A0A9W8DM98"/>
<feature type="region of interest" description="Disordered" evidence="1">
    <location>
        <begin position="1"/>
        <end position="80"/>
    </location>
</feature>
<evidence type="ECO:0000313" key="3">
    <source>
        <dbReference type="Proteomes" id="UP001150569"/>
    </source>
</evidence>
<protein>
    <submittedName>
        <fullName evidence="2">Uncharacterized protein</fullName>
    </submittedName>
</protein>
<accession>A0A9W8DM98</accession>
<evidence type="ECO:0000256" key="1">
    <source>
        <dbReference type="SAM" id="MobiDB-lite"/>
    </source>
</evidence>
<proteinExistence type="predicted"/>
<dbReference type="EMBL" id="JANBPT010001294">
    <property type="protein sequence ID" value="KAJ1908928.1"/>
    <property type="molecule type" value="Genomic_DNA"/>
</dbReference>
<organism evidence="2 3">
    <name type="scientific">Tieghemiomyces parasiticus</name>
    <dbReference type="NCBI Taxonomy" id="78921"/>
    <lineage>
        <taxon>Eukaryota</taxon>
        <taxon>Fungi</taxon>
        <taxon>Fungi incertae sedis</taxon>
        <taxon>Zoopagomycota</taxon>
        <taxon>Kickxellomycotina</taxon>
        <taxon>Dimargaritomycetes</taxon>
        <taxon>Dimargaritales</taxon>
        <taxon>Dimargaritaceae</taxon>
        <taxon>Tieghemiomyces</taxon>
    </lineage>
</organism>
<comment type="caution">
    <text evidence="2">The sequence shown here is derived from an EMBL/GenBank/DDBJ whole genome shotgun (WGS) entry which is preliminary data.</text>
</comment>
<feature type="compositionally biased region" description="Basic and acidic residues" evidence="1">
    <location>
        <begin position="29"/>
        <end position="38"/>
    </location>
</feature>
<reference evidence="2" key="1">
    <citation type="submission" date="2022-07" db="EMBL/GenBank/DDBJ databases">
        <title>Phylogenomic reconstructions and comparative analyses of Kickxellomycotina fungi.</title>
        <authorList>
            <person name="Reynolds N.K."/>
            <person name="Stajich J.E."/>
            <person name="Barry K."/>
            <person name="Grigoriev I.V."/>
            <person name="Crous P."/>
            <person name="Smith M.E."/>
        </authorList>
    </citation>
    <scope>NUCLEOTIDE SEQUENCE</scope>
    <source>
        <strain evidence="2">RSA 861</strain>
    </source>
</reference>
<feature type="compositionally biased region" description="Polar residues" evidence="1">
    <location>
        <begin position="71"/>
        <end position="80"/>
    </location>
</feature>
<feature type="non-terminal residue" evidence="2">
    <location>
        <position position="80"/>
    </location>
</feature>
<keyword evidence="3" id="KW-1185">Reference proteome</keyword>